<evidence type="ECO:0008006" key="4">
    <source>
        <dbReference type="Google" id="ProtNLM"/>
    </source>
</evidence>
<protein>
    <recommendedName>
        <fullName evidence="4">CGG triplet repeat-binding protein 1</fullName>
    </recommendedName>
</protein>
<evidence type="ECO:0000313" key="2">
    <source>
        <dbReference type="EMBL" id="CAH0552502.1"/>
    </source>
</evidence>
<dbReference type="OrthoDB" id="8192276at2759"/>
<dbReference type="Proteomes" id="UP001154078">
    <property type="component" value="Chromosome 3"/>
</dbReference>
<gene>
    <name evidence="2" type="ORF">MELIAE_LOCUS4713</name>
</gene>
<name>A0A9P0FE92_BRAAE</name>
<accession>A0A9P0FE92</accession>
<sequence>MSGSVAQRADAYKKEGMYVFNKTTMMCKFCEKRVDWERKSTVDNHIKSSAHKSNRAKSDEEQKKKRQVSISESLTVAKKLKESSGDLPNAQQLREKYVPLLKEEYDVFLRSTLKGKKIVVMCDDTTNRKGEAIFLILFKVLPSAGDVDSQIFVASVNILETVNADQCSKTILQTLHQFEVDHDNVVGVVSDSAAYMNLYKYAFSGAKEVKQFPLPVMSRWGSWKRAAVYVSEYAEDVAEYCKTLTGKANETKAVKYFQKLKPQDIMIVKSEAMFVSEYCSPVSALLDKAKKNNEMVTSCGVKTHEYFTSKFINQIESNTTDATTYILKCSEEVQNCQAPNISPQTYAN</sequence>
<keyword evidence="3" id="KW-1185">Reference proteome</keyword>
<evidence type="ECO:0000313" key="3">
    <source>
        <dbReference type="Proteomes" id="UP001154078"/>
    </source>
</evidence>
<evidence type="ECO:0000256" key="1">
    <source>
        <dbReference type="SAM" id="MobiDB-lite"/>
    </source>
</evidence>
<reference evidence="2" key="1">
    <citation type="submission" date="2021-12" db="EMBL/GenBank/DDBJ databases">
        <authorList>
            <person name="King R."/>
        </authorList>
    </citation>
    <scope>NUCLEOTIDE SEQUENCE</scope>
</reference>
<proteinExistence type="predicted"/>
<feature type="region of interest" description="Disordered" evidence="1">
    <location>
        <begin position="45"/>
        <end position="66"/>
    </location>
</feature>
<dbReference type="AlphaFoldDB" id="A0A9P0FE92"/>
<dbReference type="EMBL" id="OV121134">
    <property type="protein sequence ID" value="CAH0552502.1"/>
    <property type="molecule type" value="Genomic_DNA"/>
</dbReference>
<organism evidence="2 3">
    <name type="scientific">Brassicogethes aeneus</name>
    <name type="common">Rape pollen beetle</name>
    <name type="synonym">Meligethes aeneus</name>
    <dbReference type="NCBI Taxonomy" id="1431903"/>
    <lineage>
        <taxon>Eukaryota</taxon>
        <taxon>Metazoa</taxon>
        <taxon>Ecdysozoa</taxon>
        <taxon>Arthropoda</taxon>
        <taxon>Hexapoda</taxon>
        <taxon>Insecta</taxon>
        <taxon>Pterygota</taxon>
        <taxon>Neoptera</taxon>
        <taxon>Endopterygota</taxon>
        <taxon>Coleoptera</taxon>
        <taxon>Polyphaga</taxon>
        <taxon>Cucujiformia</taxon>
        <taxon>Nitidulidae</taxon>
        <taxon>Meligethinae</taxon>
        <taxon>Brassicogethes</taxon>
    </lineage>
</organism>